<dbReference type="SUPFAM" id="SSF88723">
    <property type="entry name" value="PIN domain-like"/>
    <property type="match status" value="1"/>
</dbReference>
<dbReference type="Pfam" id="PF13470">
    <property type="entry name" value="PIN_3"/>
    <property type="match status" value="1"/>
</dbReference>
<keyword evidence="3" id="KW-1185">Reference proteome</keyword>
<evidence type="ECO:0000313" key="2">
    <source>
        <dbReference type="EMBL" id="MDJ1174277.1"/>
    </source>
</evidence>
<name>A0ABT7B629_9CYAN</name>
<feature type="domain" description="PIN" evidence="1">
    <location>
        <begin position="3"/>
        <end position="115"/>
    </location>
</feature>
<dbReference type="InterPro" id="IPR029060">
    <property type="entry name" value="PIN-like_dom_sf"/>
</dbReference>
<dbReference type="PANTHER" id="PTHR34610">
    <property type="entry name" value="SSL7007 PROTEIN"/>
    <property type="match status" value="1"/>
</dbReference>
<dbReference type="PANTHER" id="PTHR34610:SF3">
    <property type="entry name" value="SSL7007 PROTEIN"/>
    <property type="match status" value="1"/>
</dbReference>
<proteinExistence type="predicted"/>
<dbReference type="Proteomes" id="UP001235849">
    <property type="component" value="Unassembled WGS sequence"/>
</dbReference>
<dbReference type="InterPro" id="IPR002716">
    <property type="entry name" value="PIN_dom"/>
</dbReference>
<sequence length="137" mass="15025">MSYIAVFDTNILISSLLSTTSYPFQCLALAKTGKIESVTCQEILDEFKEKLLLKFKFSEEMAQAAVDEVLSFSSLVSISGTLKTIPADPDDDMVVECAVIGNASHIVTGDKHLLTLKQYNNICIVKAAEFIQFFSSS</sequence>
<evidence type="ECO:0000259" key="1">
    <source>
        <dbReference type="SMART" id="SM00670"/>
    </source>
</evidence>
<dbReference type="SMART" id="SM00670">
    <property type="entry name" value="PINc"/>
    <property type="match status" value="1"/>
</dbReference>
<organism evidence="2 3">
    <name type="scientific">Roseofilum capinflatum BLCC-M114</name>
    <dbReference type="NCBI Taxonomy" id="3022440"/>
    <lineage>
        <taxon>Bacteria</taxon>
        <taxon>Bacillati</taxon>
        <taxon>Cyanobacteriota</taxon>
        <taxon>Cyanophyceae</taxon>
        <taxon>Desertifilales</taxon>
        <taxon>Desertifilaceae</taxon>
        <taxon>Roseofilum</taxon>
        <taxon>Roseofilum capinflatum</taxon>
    </lineage>
</organism>
<accession>A0ABT7B629</accession>
<dbReference type="Gene3D" id="3.40.50.1010">
    <property type="entry name" value="5'-nuclease"/>
    <property type="match status" value="1"/>
</dbReference>
<dbReference type="EMBL" id="JAQOSO010000051">
    <property type="protein sequence ID" value="MDJ1174277.1"/>
    <property type="molecule type" value="Genomic_DNA"/>
</dbReference>
<gene>
    <name evidence="2" type="ORF">PMG25_09240</name>
</gene>
<evidence type="ECO:0000313" key="3">
    <source>
        <dbReference type="Proteomes" id="UP001235849"/>
    </source>
</evidence>
<dbReference type="RefSeq" id="WP_283766608.1">
    <property type="nucleotide sequence ID" value="NZ_JAQOSO010000051.1"/>
</dbReference>
<reference evidence="2 3" key="1">
    <citation type="submission" date="2023-01" db="EMBL/GenBank/DDBJ databases">
        <title>Novel diversity within Roseofilum (Cyanobacteria; Desertifilaceae) from marine benthic mats with descriptions of four novel species.</title>
        <authorList>
            <person name="Wang Y."/>
            <person name="Berthold D.E."/>
            <person name="Hu J."/>
            <person name="Lefler F.W."/>
            <person name="Laughinghouse H.D. IV."/>
        </authorList>
    </citation>
    <scope>NUCLEOTIDE SEQUENCE [LARGE SCALE GENOMIC DNA]</scope>
    <source>
        <strain evidence="2 3">BLCC-M114</strain>
    </source>
</reference>
<comment type="caution">
    <text evidence="2">The sequence shown here is derived from an EMBL/GenBank/DDBJ whole genome shotgun (WGS) entry which is preliminary data.</text>
</comment>
<dbReference type="InterPro" id="IPR002850">
    <property type="entry name" value="PIN_toxin-like"/>
</dbReference>
<protein>
    <submittedName>
        <fullName evidence="2">Toxin-antitoxin system toxin component, PIN family</fullName>
    </submittedName>
</protein>
<dbReference type="NCBIfam" id="TIGR00305">
    <property type="entry name" value="putative toxin-antitoxin system toxin component, PIN family"/>
    <property type="match status" value="1"/>
</dbReference>